<accession>A0ABT0U9U8</accession>
<feature type="domain" description="TfoX N-terminal" evidence="1">
    <location>
        <begin position="21"/>
        <end position="105"/>
    </location>
</feature>
<dbReference type="PANTHER" id="PTHR36121:SF1">
    <property type="entry name" value="PROTEIN SXY"/>
    <property type="match status" value="1"/>
</dbReference>
<gene>
    <name evidence="2" type="ORF">NB063_23515</name>
</gene>
<evidence type="ECO:0000313" key="2">
    <source>
        <dbReference type="EMBL" id="MCM2373592.1"/>
    </source>
</evidence>
<dbReference type="SUPFAM" id="SSF159894">
    <property type="entry name" value="YgaC/TfoX-N like"/>
    <property type="match status" value="1"/>
</dbReference>
<name>A0ABT0U9U8_9BACT</name>
<dbReference type="Pfam" id="PF04993">
    <property type="entry name" value="TfoX_N"/>
    <property type="match status" value="1"/>
</dbReference>
<protein>
    <submittedName>
        <fullName evidence="2">TfoX/Sxy family protein</fullName>
    </submittedName>
</protein>
<comment type="caution">
    <text evidence="2">The sequence shown here is derived from an EMBL/GenBank/DDBJ whole genome shotgun (WGS) entry which is preliminary data.</text>
</comment>
<dbReference type="PANTHER" id="PTHR36121">
    <property type="entry name" value="PROTEIN SXY"/>
    <property type="match status" value="1"/>
</dbReference>
<dbReference type="RefSeq" id="WP_250931345.1">
    <property type="nucleotide sequence ID" value="NZ_JAMQBK010000062.1"/>
</dbReference>
<dbReference type="InterPro" id="IPR007076">
    <property type="entry name" value="TfoX_N"/>
</dbReference>
<evidence type="ECO:0000313" key="3">
    <source>
        <dbReference type="Proteomes" id="UP001202961"/>
    </source>
</evidence>
<dbReference type="InterPro" id="IPR047525">
    <property type="entry name" value="TfoX-like"/>
</dbReference>
<proteinExistence type="predicted"/>
<sequence length="108" mass="11570">MGRKDTKLTPAATGTAEMLVEKLATLGDITSRKMFGGYGIFESGSMFALVTSEGIAHLKADDSNIAKFEKAGAKQHGRMPYYEIPASVLTNTRSLRSWATASLAVAKK</sequence>
<evidence type="ECO:0000259" key="1">
    <source>
        <dbReference type="Pfam" id="PF04993"/>
    </source>
</evidence>
<organism evidence="2 3">
    <name type="scientific">Aporhodopirellula aestuarii</name>
    <dbReference type="NCBI Taxonomy" id="2950107"/>
    <lineage>
        <taxon>Bacteria</taxon>
        <taxon>Pseudomonadati</taxon>
        <taxon>Planctomycetota</taxon>
        <taxon>Planctomycetia</taxon>
        <taxon>Pirellulales</taxon>
        <taxon>Pirellulaceae</taxon>
        <taxon>Aporhodopirellula</taxon>
    </lineage>
</organism>
<dbReference type="Proteomes" id="UP001202961">
    <property type="component" value="Unassembled WGS sequence"/>
</dbReference>
<reference evidence="2 3" key="1">
    <citation type="journal article" date="2022" name="Syst. Appl. Microbiol.">
        <title>Rhodopirellula aestuarii sp. nov., a novel member of the genus Rhodopirellula isolated from brackish sediments collected in the Tagus River estuary, Portugal.</title>
        <authorList>
            <person name="Vitorino I.R."/>
            <person name="Klimek D."/>
            <person name="Calusinska M."/>
            <person name="Lobo-da-Cunha A."/>
            <person name="Vasconcelos V."/>
            <person name="Lage O.M."/>
        </authorList>
    </citation>
    <scope>NUCLEOTIDE SEQUENCE [LARGE SCALE GENOMIC DNA]</scope>
    <source>
        <strain evidence="2 3">ICT_H3.1</strain>
    </source>
</reference>
<dbReference type="Gene3D" id="3.30.1460.30">
    <property type="entry name" value="YgaC/TfoX-N like chaperone"/>
    <property type="match status" value="1"/>
</dbReference>
<dbReference type="EMBL" id="JAMQBK010000062">
    <property type="protein sequence ID" value="MCM2373592.1"/>
    <property type="molecule type" value="Genomic_DNA"/>
</dbReference>
<keyword evidence="3" id="KW-1185">Reference proteome</keyword>